<dbReference type="Gene3D" id="3.40.50.970">
    <property type="match status" value="1"/>
</dbReference>
<evidence type="ECO:0000313" key="7">
    <source>
        <dbReference type="Proteomes" id="UP000752814"/>
    </source>
</evidence>
<dbReference type="InterPro" id="IPR051818">
    <property type="entry name" value="TPP_dependent_decarboxylase"/>
</dbReference>
<proteinExistence type="predicted"/>
<dbReference type="GO" id="GO:0050545">
    <property type="term" value="F:sulfopyruvate decarboxylase activity"/>
    <property type="evidence" value="ECO:0007669"/>
    <property type="project" value="UniProtKB-EC"/>
</dbReference>
<dbReference type="NCBIfam" id="TIGR03845">
    <property type="entry name" value="sulfopyru_alph"/>
    <property type="match status" value="1"/>
</dbReference>
<comment type="caution">
    <text evidence="6">The sequence shown here is derived from an EMBL/GenBank/DDBJ whole genome shotgun (WGS) entry which is preliminary data.</text>
</comment>
<dbReference type="InterPro" id="IPR029061">
    <property type="entry name" value="THDP-binding"/>
</dbReference>
<accession>A0A8J8PEE7</accession>
<gene>
    <name evidence="6" type="ORF">A3207_06300</name>
</gene>
<keyword evidence="1" id="KW-0174">Coenzyme M biosynthesis</keyword>
<evidence type="ECO:0000313" key="6">
    <source>
        <dbReference type="EMBL" id="TQS84146.1"/>
    </source>
</evidence>
<dbReference type="RefSeq" id="WP_400256547.1">
    <property type="nucleotide sequence ID" value="NZ_CAYBCB010000053.1"/>
</dbReference>
<dbReference type="CDD" id="cd07035">
    <property type="entry name" value="TPP_PYR_POX_like"/>
    <property type="match status" value="1"/>
</dbReference>
<keyword evidence="2" id="KW-0210">Decarboxylase</keyword>
<evidence type="ECO:0000256" key="3">
    <source>
        <dbReference type="ARBA" id="ARBA00023239"/>
    </source>
</evidence>
<comment type="catalytic activity">
    <reaction evidence="5">
        <text>3-sulfopyruvate + H(+) = sulfoacetaldehyde + CO2</text>
        <dbReference type="Rhea" id="RHEA:20948"/>
        <dbReference type="ChEBI" id="CHEBI:15378"/>
        <dbReference type="ChEBI" id="CHEBI:16526"/>
        <dbReference type="ChEBI" id="CHEBI:57940"/>
        <dbReference type="ChEBI" id="CHEBI:58246"/>
        <dbReference type="EC" id="4.1.1.79"/>
    </reaction>
</comment>
<keyword evidence="3" id="KW-0456">Lyase</keyword>
<sequence length="166" mass="17686">MTKAAEILEGLNSCRIGLAASVPCVNLSALLDCIDSSEINHIAVSREEEGVGICAGAYLGGMNAALIMQNSGLGNSINALASLDLLYHIPLLMIMSHRGVENESVCAQIPMGQLTIPLLEDLGIPYLEIKKGDDGKKAVLSAWKRAESLQKPSAILVKPSYWKVPE</sequence>
<dbReference type="EMBL" id="LVVT01000007">
    <property type="protein sequence ID" value="TQS84146.1"/>
    <property type="molecule type" value="Genomic_DNA"/>
</dbReference>
<dbReference type="InterPro" id="IPR022502">
    <property type="entry name" value="Sulfopyruvate_deCO2ase_alpha"/>
</dbReference>
<dbReference type="EC" id="4.1.1.79" evidence="4"/>
<name>A0A8J8PEE7_9ARCH</name>
<dbReference type="GO" id="GO:0030976">
    <property type="term" value="F:thiamine pyrophosphate binding"/>
    <property type="evidence" value="ECO:0007669"/>
    <property type="project" value="InterPro"/>
</dbReference>
<evidence type="ECO:0000256" key="4">
    <source>
        <dbReference type="ARBA" id="ARBA00038875"/>
    </source>
</evidence>
<protein>
    <recommendedName>
        <fullName evidence="4">sulfopyruvate decarboxylase</fullName>
        <ecNumber evidence="4">4.1.1.79</ecNumber>
    </recommendedName>
</protein>
<evidence type="ECO:0000256" key="5">
    <source>
        <dbReference type="ARBA" id="ARBA00048551"/>
    </source>
</evidence>
<dbReference type="GO" id="GO:0019295">
    <property type="term" value="P:coenzyme M biosynthetic process"/>
    <property type="evidence" value="ECO:0007669"/>
    <property type="project" value="UniProtKB-KW"/>
</dbReference>
<evidence type="ECO:0000256" key="2">
    <source>
        <dbReference type="ARBA" id="ARBA00022793"/>
    </source>
</evidence>
<dbReference type="SUPFAM" id="SSF52518">
    <property type="entry name" value="Thiamin diphosphate-binding fold (THDP-binding)"/>
    <property type="match status" value="1"/>
</dbReference>
<dbReference type="Proteomes" id="UP000752814">
    <property type="component" value="Unassembled WGS sequence"/>
</dbReference>
<dbReference type="PANTHER" id="PTHR42818">
    <property type="entry name" value="SULFOPYRUVATE DECARBOXYLASE SUBUNIT ALPHA"/>
    <property type="match status" value="1"/>
</dbReference>
<organism evidence="6 7">
    <name type="scientific">Candidatus Methanomassiliicoccus intestinalis</name>
    <dbReference type="NCBI Taxonomy" id="1406512"/>
    <lineage>
        <taxon>Archaea</taxon>
        <taxon>Methanobacteriati</taxon>
        <taxon>Thermoplasmatota</taxon>
        <taxon>Thermoplasmata</taxon>
        <taxon>Methanomassiliicoccales</taxon>
        <taxon>Methanomassiliicoccaceae</taxon>
        <taxon>Methanomassiliicoccus</taxon>
    </lineage>
</organism>
<evidence type="ECO:0000256" key="1">
    <source>
        <dbReference type="ARBA" id="ARBA00022545"/>
    </source>
</evidence>
<dbReference type="PANTHER" id="PTHR42818:SF1">
    <property type="entry name" value="SULFOPYRUVATE DECARBOXYLASE"/>
    <property type="match status" value="1"/>
</dbReference>
<reference evidence="6" key="1">
    <citation type="submission" date="2016-03" db="EMBL/GenBank/DDBJ databases">
        <authorList>
            <person name="Borrel G."/>
            <person name="Mccann A."/>
            <person name="O'Toole P.W."/>
        </authorList>
    </citation>
    <scope>NUCLEOTIDE SEQUENCE</scope>
    <source>
        <strain evidence="6">183</strain>
    </source>
</reference>
<dbReference type="AlphaFoldDB" id="A0A8J8PEE7"/>